<dbReference type="AlphaFoldDB" id="A0A3N2AVH0"/>
<organism evidence="3 4">
    <name type="scientific">Agrococcus jenensis</name>
    <dbReference type="NCBI Taxonomy" id="46353"/>
    <lineage>
        <taxon>Bacteria</taxon>
        <taxon>Bacillati</taxon>
        <taxon>Actinomycetota</taxon>
        <taxon>Actinomycetes</taxon>
        <taxon>Micrococcales</taxon>
        <taxon>Microbacteriaceae</taxon>
        <taxon>Agrococcus</taxon>
    </lineage>
</organism>
<dbReference type="OrthoDB" id="4551790at2"/>
<dbReference type="Gene3D" id="2.30.110.10">
    <property type="entry name" value="Electron Transport, Fmn-binding Protein, Chain A"/>
    <property type="match status" value="1"/>
</dbReference>
<gene>
    <name evidence="3" type="ORF">EDD26_2313</name>
</gene>
<dbReference type="GO" id="GO:0005829">
    <property type="term" value="C:cytosol"/>
    <property type="evidence" value="ECO:0007669"/>
    <property type="project" value="TreeGrafter"/>
</dbReference>
<dbReference type="InterPro" id="IPR019920">
    <property type="entry name" value="F420-binding_dom_put"/>
</dbReference>
<evidence type="ECO:0000259" key="2">
    <source>
        <dbReference type="Pfam" id="PF01243"/>
    </source>
</evidence>
<evidence type="ECO:0000256" key="1">
    <source>
        <dbReference type="ARBA" id="ARBA00023002"/>
    </source>
</evidence>
<keyword evidence="4" id="KW-1185">Reference proteome</keyword>
<evidence type="ECO:0000313" key="3">
    <source>
        <dbReference type="EMBL" id="ROR66918.1"/>
    </source>
</evidence>
<dbReference type="Pfam" id="PF01243">
    <property type="entry name" value="PNPOx_N"/>
    <property type="match status" value="1"/>
</dbReference>
<proteinExistence type="predicted"/>
<dbReference type="SUPFAM" id="SSF50475">
    <property type="entry name" value="FMN-binding split barrel"/>
    <property type="match status" value="1"/>
</dbReference>
<dbReference type="InterPro" id="IPR011576">
    <property type="entry name" value="Pyridox_Oxase_N"/>
</dbReference>
<dbReference type="InterPro" id="IPR052019">
    <property type="entry name" value="F420H2_bilvrd_red/Heme_oxyg"/>
</dbReference>
<dbReference type="NCBIfam" id="TIGR03618">
    <property type="entry name" value="Rv1155_F420"/>
    <property type="match status" value="1"/>
</dbReference>
<dbReference type="GO" id="GO:0016627">
    <property type="term" value="F:oxidoreductase activity, acting on the CH-CH group of donors"/>
    <property type="evidence" value="ECO:0007669"/>
    <property type="project" value="TreeGrafter"/>
</dbReference>
<evidence type="ECO:0000313" key="4">
    <source>
        <dbReference type="Proteomes" id="UP000275456"/>
    </source>
</evidence>
<dbReference type="GO" id="GO:0070967">
    <property type="term" value="F:coenzyme F420 binding"/>
    <property type="evidence" value="ECO:0007669"/>
    <property type="project" value="TreeGrafter"/>
</dbReference>
<sequence length="128" mass="14774">MEQIDFEQFWREYRLCMLASPRPDGTIHQVPVGATFDAERQLVRVITSGSSYKARNLRRHPGSRVAVSQVEGRWWSTVEGRATVSAEPERVAEAVRRYAERYRQPRPNPERVVIEIEVERLLGNVQPG</sequence>
<comment type="caution">
    <text evidence="3">The sequence shown here is derived from an EMBL/GenBank/DDBJ whole genome shotgun (WGS) entry which is preliminary data.</text>
</comment>
<reference evidence="3 4" key="1">
    <citation type="submission" date="2018-11" db="EMBL/GenBank/DDBJ databases">
        <title>Sequencing the genomes of 1000 actinobacteria strains.</title>
        <authorList>
            <person name="Klenk H.-P."/>
        </authorList>
    </citation>
    <scope>NUCLEOTIDE SEQUENCE [LARGE SCALE GENOMIC DNA]</scope>
    <source>
        <strain evidence="3 4">DSM 9580</strain>
    </source>
</reference>
<accession>A0A3N2AVH0</accession>
<dbReference type="EMBL" id="RKHJ01000001">
    <property type="protein sequence ID" value="ROR66918.1"/>
    <property type="molecule type" value="Genomic_DNA"/>
</dbReference>
<dbReference type="PANTHER" id="PTHR35176">
    <property type="entry name" value="HEME OXYGENASE HI_0854-RELATED"/>
    <property type="match status" value="1"/>
</dbReference>
<dbReference type="RefSeq" id="WP_123697851.1">
    <property type="nucleotide sequence ID" value="NZ_RKHJ01000001.1"/>
</dbReference>
<dbReference type="PANTHER" id="PTHR35176:SF1">
    <property type="entry name" value="F420H(2)-DEPENDENT BILIVERDIN REDUCTASE"/>
    <property type="match status" value="1"/>
</dbReference>
<keyword evidence="1" id="KW-0560">Oxidoreductase</keyword>
<name>A0A3N2AVH0_9MICO</name>
<dbReference type="InterPro" id="IPR012349">
    <property type="entry name" value="Split_barrel_FMN-bd"/>
</dbReference>
<dbReference type="Proteomes" id="UP000275456">
    <property type="component" value="Unassembled WGS sequence"/>
</dbReference>
<feature type="domain" description="Pyridoxamine 5'-phosphate oxidase N-terminal" evidence="2">
    <location>
        <begin position="6"/>
        <end position="121"/>
    </location>
</feature>
<protein>
    <submittedName>
        <fullName evidence="3">PPOX class probable F420-dependent enzyme</fullName>
    </submittedName>
</protein>